<dbReference type="EMBL" id="JBHRSZ010000004">
    <property type="protein sequence ID" value="MFC3151036.1"/>
    <property type="molecule type" value="Genomic_DNA"/>
</dbReference>
<sequence length="336" mass="36808">MAYRILLAPETQVSKMINDNSLSFIFNDSDNVKSYLIGIVDWRFYFKKSDKIKSLKIDPIGKSPSISTSSGNTTDNKNQVTITPEISMDGDNGDLDTWNSYIQFVCIANVDEVDSAQVSFGPTQQTVDCNTSPPTQYQSQFTLDVDEYSAFWSGCNTSYGDHEQIQALDIYTLGKVDNNELTITGQSQFKNSSEHSGTSQAFANFLGVTAKDEAFLEIKQVETSSGQTKLQTSDQIKVAFGEGITYAVPLITALHADFKSNQHTLYKIGGGVNADSNDGYKPYFSFQDSVLSIDQGASAVINGNDNNQNDDVSYVSLIAVGVNQPVETNQPQEPTD</sequence>
<name>A0ABV7HE87_9GAMM</name>
<proteinExistence type="predicted"/>
<dbReference type="RefSeq" id="WP_386719060.1">
    <property type="nucleotide sequence ID" value="NZ_JBHRSZ010000004.1"/>
</dbReference>
<accession>A0ABV7HE87</accession>
<protein>
    <submittedName>
        <fullName evidence="1">Uncharacterized protein</fullName>
    </submittedName>
</protein>
<evidence type="ECO:0000313" key="1">
    <source>
        <dbReference type="EMBL" id="MFC3151036.1"/>
    </source>
</evidence>
<evidence type="ECO:0000313" key="2">
    <source>
        <dbReference type="Proteomes" id="UP001595476"/>
    </source>
</evidence>
<organism evidence="1 2">
    <name type="scientific">Litoribrevibacter euphylliae</name>
    <dbReference type="NCBI Taxonomy" id="1834034"/>
    <lineage>
        <taxon>Bacteria</taxon>
        <taxon>Pseudomonadati</taxon>
        <taxon>Pseudomonadota</taxon>
        <taxon>Gammaproteobacteria</taxon>
        <taxon>Oceanospirillales</taxon>
        <taxon>Oceanospirillaceae</taxon>
        <taxon>Litoribrevibacter</taxon>
    </lineage>
</organism>
<reference evidence="2" key="1">
    <citation type="journal article" date="2019" name="Int. J. Syst. Evol. Microbiol.">
        <title>The Global Catalogue of Microorganisms (GCM) 10K type strain sequencing project: providing services to taxonomists for standard genome sequencing and annotation.</title>
        <authorList>
            <consortium name="The Broad Institute Genomics Platform"/>
            <consortium name="The Broad Institute Genome Sequencing Center for Infectious Disease"/>
            <person name="Wu L."/>
            <person name="Ma J."/>
        </authorList>
    </citation>
    <scope>NUCLEOTIDE SEQUENCE [LARGE SCALE GENOMIC DNA]</scope>
    <source>
        <strain evidence="2">KCTC 52438</strain>
    </source>
</reference>
<comment type="caution">
    <text evidence="1">The sequence shown here is derived from an EMBL/GenBank/DDBJ whole genome shotgun (WGS) entry which is preliminary data.</text>
</comment>
<keyword evidence="2" id="KW-1185">Reference proteome</keyword>
<dbReference type="Proteomes" id="UP001595476">
    <property type="component" value="Unassembled WGS sequence"/>
</dbReference>
<gene>
    <name evidence="1" type="ORF">ACFOEK_08355</name>
</gene>